<proteinExistence type="predicted"/>
<accession>A0A6P1Y435</accession>
<name>A0A6P1Y435_9SPIR</name>
<dbReference type="RefSeq" id="WP_162664348.1">
    <property type="nucleotide sequence ID" value="NZ_CP048020.1"/>
</dbReference>
<keyword evidence="1" id="KW-1133">Transmembrane helix</keyword>
<sequence>MRNIILFLIIGTLITLVLIAGCSAVCATIIILLAKFVNEHILAALPFSVIAGIILSFFFYGKIMKKIMNKYGLNNKK</sequence>
<dbReference type="Proteomes" id="UP000464374">
    <property type="component" value="Chromosome"/>
</dbReference>
<evidence type="ECO:0000313" key="3">
    <source>
        <dbReference type="Proteomes" id="UP000464374"/>
    </source>
</evidence>
<evidence type="ECO:0000256" key="1">
    <source>
        <dbReference type="SAM" id="Phobius"/>
    </source>
</evidence>
<reference evidence="2 3" key="1">
    <citation type="submission" date="2020-01" db="EMBL/GenBank/DDBJ databases">
        <title>Complete genome sequence of a human oral phylogroup 1 Treponema sp. strain ATCC 700766, originally isolated from periodontitis dental plaque.</title>
        <authorList>
            <person name="Chan Y."/>
            <person name="Huo Y.-B."/>
            <person name="Yu X.-L."/>
            <person name="Zeng H."/>
            <person name="Leung W.-K."/>
            <person name="Watt R.M."/>
        </authorList>
    </citation>
    <scope>NUCLEOTIDE SEQUENCE [LARGE SCALE GENOMIC DNA]</scope>
    <source>
        <strain evidence="2 3">OMZ 804</strain>
    </source>
</reference>
<gene>
    <name evidence="2" type="ORF">GWP43_12030</name>
</gene>
<keyword evidence="1" id="KW-0472">Membrane</keyword>
<keyword evidence="1" id="KW-0812">Transmembrane</keyword>
<organism evidence="2 3">
    <name type="scientific">Treponema vincentii</name>
    <dbReference type="NCBI Taxonomy" id="69710"/>
    <lineage>
        <taxon>Bacteria</taxon>
        <taxon>Pseudomonadati</taxon>
        <taxon>Spirochaetota</taxon>
        <taxon>Spirochaetia</taxon>
        <taxon>Spirochaetales</taxon>
        <taxon>Treponemataceae</taxon>
        <taxon>Treponema</taxon>
    </lineage>
</organism>
<protein>
    <recommendedName>
        <fullName evidence="4">Lipoprotein</fullName>
    </recommendedName>
</protein>
<dbReference type="AlphaFoldDB" id="A0A6P1Y435"/>
<dbReference type="KEGG" id="trz:GWP43_12030"/>
<dbReference type="EMBL" id="CP048020">
    <property type="protein sequence ID" value="QHX44050.1"/>
    <property type="molecule type" value="Genomic_DNA"/>
</dbReference>
<feature type="transmembrane region" description="Helical" evidence="1">
    <location>
        <begin position="7"/>
        <end position="34"/>
    </location>
</feature>
<feature type="transmembrane region" description="Helical" evidence="1">
    <location>
        <begin position="40"/>
        <end position="60"/>
    </location>
</feature>
<evidence type="ECO:0000313" key="2">
    <source>
        <dbReference type="EMBL" id="QHX44050.1"/>
    </source>
</evidence>
<evidence type="ECO:0008006" key="4">
    <source>
        <dbReference type="Google" id="ProtNLM"/>
    </source>
</evidence>
<dbReference type="PROSITE" id="PS51257">
    <property type="entry name" value="PROKAR_LIPOPROTEIN"/>
    <property type="match status" value="1"/>
</dbReference>